<dbReference type="InterPro" id="IPR011009">
    <property type="entry name" value="Kinase-like_dom_sf"/>
</dbReference>
<dbReference type="EMBL" id="BLAL01000304">
    <property type="protein sequence ID" value="GET02131.1"/>
    <property type="molecule type" value="Genomic_DNA"/>
</dbReference>
<gene>
    <name evidence="1" type="ORF">RCL2_002851000</name>
</gene>
<dbReference type="SUPFAM" id="SSF56112">
    <property type="entry name" value="Protein kinase-like (PK-like)"/>
    <property type="match status" value="1"/>
</dbReference>
<accession>A0A8H3MCG1</accession>
<protein>
    <submittedName>
        <fullName evidence="1">Uncharacterized protein</fullName>
    </submittedName>
</protein>
<dbReference type="AlphaFoldDB" id="A0A8H3MCG1"/>
<name>A0A8H3MCG1_9GLOM</name>
<sequence>MKDFQRTIEDKLKHVCKDQQVIVSEVGYQIPDNTVSMEPGSDSFRSIRRSVVILQRLANLGSVHGCYGLYRQNGRVYVVTEYLLYGRGSLTEVLKKGELRGKTKQKSICCDNVYMTKDLHPKVSNFVYGREVEESTDYIVTNSRYEPPEVLPPGAKEHTYLSDIWRAMESFSGSCKQKRNLTKAEEVVNTLSLVIKNNLLAKVISLYRIKGNWSCNIRNTVKRQAFECYQYCGSITNDSRALYYTGLYLWRGYVRMEEDEFDDIKAKKAIPYLQQASISIMQTHSMSLSRCITKNISSYSNDR</sequence>
<dbReference type="Proteomes" id="UP000615446">
    <property type="component" value="Unassembled WGS sequence"/>
</dbReference>
<organism evidence="1 2">
    <name type="scientific">Rhizophagus clarus</name>
    <dbReference type="NCBI Taxonomy" id="94130"/>
    <lineage>
        <taxon>Eukaryota</taxon>
        <taxon>Fungi</taxon>
        <taxon>Fungi incertae sedis</taxon>
        <taxon>Mucoromycota</taxon>
        <taxon>Glomeromycotina</taxon>
        <taxon>Glomeromycetes</taxon>
        <taxon>Glomerales</taxon>
        <taxon>Glomeraceae</taxon>
        <taxon>Rhizophagus</taxon>
    </lineage>
</organism>
<proteinExistence type="predicted"/>
<evidence type="ECO:0000313" key="1">
    <source>
        <dbReference type="EMBL" id="GET02131.1"/>
    </source>
</evidence>
<reference evidence="1" key="1">
    <citation type="submission" date="2019-10" db="EMBL/GenBank/DDBJ databases">
        <title>Conservation and host-specific expression of non-tandemly repeated heterogenous ribosome RNA gene in arbuscular mycorrhizal fungi.</title>
        <authorList>
            <person name="Maeda T."/>
            <person name="Kobayashi Y."/>
            <person name="Nakagawa T."/>
            <person name="Ezawa T."/>
            <person name="Yamaguchi K."/>
            <person name="Bino T."/>
            <person name="Nishimoto Y."/>
            <person name="Shigenobu S."/>
            <person name="Kawaguchi M."/>
        </authorList>
    </citation>
    <scope>NUCLEOTIDE SEQUENCE</scope>
    <source>
        <strain evidence="1">HR1</strain>
    </source>
</reference>
<comment type="caution">
    <text evidence="1">The sequence shown here is derived from an EMBL/GenBank/DDBJ whole genome shotgun (WGS) entry which is preliminary data.</text>
</comment>
<dbReference type="Gene3D" id="1.10.510.10">
    <property type="entry name" value="Transferase(Phosphotransferase) domain 1"/>
    <property type="match status" value="1"/>
</dbReference>
<evidence type="ECO:0000313" key="2">
    <source>
        <dbReference type="Proteomes" id="UP000615446"/>
    </source>
</evidence>